<feature type="active site" evidence="5">
    <location>
        <position position="212"/>
    </location>
</feature>
<evidence type="ECO:0000256" key="1">
    <source>
        <dbReference type="ARBA" id="ARBA00009986"/>
    </source>
</evidence>
<dbReference type="Proteomes" id="UP000830116">
    <property type="component" value="Chromosome"/>
</dbReference>
<gene>
    <name evidence="8" type="ORF">MNR06_02285</name>
</gene>
<dbReference type="Pfam" id="PF00171">
    <property type="entry name" value="Aldedh"/>
    <property type="match status" value="1"/>
</dbReference>
<keyword evidence="3" id="KW-0520">NAD</keyword>
<dbReference type="PROSITE" id="PS00687">
    <property type="entry name" value="ALDEHYDE_DEHYDR_GLU"/>
    <property type="match status" value="1"/>
</dbReference>
<protein>
    <recommendedName>
        <fullName evidence="4">Aldehyde dehydrogenase</fullName>
    </recommendedName>
</protein>
<dbReference type="Gene3D" id="3.40.605.10">
    <property type="entry name" value="Aldehyde Dehydrogenase, Chain A, domain 1"/>
    <property type="match status" value="1"/>
</dbReference>
<name>A0ABY4CDI4_9BACT</name>
<dbReference type="InterPro" id="IPR016161">
    <property type="entry name" value="Ald_DH/histidinol_DH"/>
</dbReference>
<evidence type="ECO:0000313" key="8">
    <source>
        <dbReference type="EMBL" id="UOF01781.1"/>
    </source>
</evidence>
<dbReference type="InterPro" id="IPR016163">
    <property type="entry name" value="Ald_DH_C"/>
</dbReference>
<feature type="domain" description="Aldehyde dehydrogenase" evidence="7">
    <location>
        <begin position="13"/>
        <end position="438"/>
    </location>
</feature>
<dbReference type="PANTHER" id="PTHR43570">
    <property type="entry name" value="ALDEHYDE DEHYDROGENASE"/>
    <property type="match status" value="1"/>
</dbReference>
<dbReference type="Gene3D" id="3.40.309.10">
    <property type="entry name" value="Aldehyde Dehydrogenase, Chain A, domain 2"/>
    <property type="match status" value="1"/>
</dbReference>
<dbReference type="SUPFAM" id="SSF53720">
    <property type="entry name" value="ALDH-like"/>
    <property type="match status" value="1"/>
</dbReference>
<dbReference type="EMBL" id="CP093442">
    <property type="protein sequence ID" value="UOF01781.1"/>
    <property type="molecule type" value="Genomic_DNA"/>
</dbReference>
<dbReference type="InterPro" id="IPR016162">
    <property type="entry name" value="Ald_DH_N"/>
</dbReference>
<evidence type="ECO:0000259" key="7">
    <source>
        <dbReference type="Pfam" id="PF00171"/>
    </source>
</evidence>
<dbReference type="PIRSF" id="PIRSF036492">
    <property type="entry name" value="ALDH"/>
    <property type="match status" value="1"/>
</dbReference>
<dbReference type="InterPro" id="IPR012394">
    <property type="entry name" value="Aldehyde_DH_NAD(P)"/>
</dbReference>
<dbReference type="RefSeq" id="WP_243538385.1">
    <property type="nucleotide sequence ID" value="NZ_CP093442.1"/>
</dbReference>
<sequence length="471" mass="52403">MVETSLEKIFLHQKAASLRLRKQDISVRLEFLSHLEKAIQNNLEDISAALVSDFSKPKAETLLTEIFPVMHEIRLAKRNLKSWTKPKKVKAPITMLGTQNFVISEPRGVCLIVGPWNYPFQLCISPLICAVAAGNTAFIKPSEFTPATNKILIKIIKEAFPEEIVAIVEGGPETTQELLELPFDHIFFTGSTRVGKIIMEAASKHLSSITLELGGKSPTIIDSSANLKIACEKLVWSKFINAGQTCVAPDYILVQKNIINDFKSIFIATLNQFYGSSDLEKKNSPDFARIITQKHTERLQELIQNALSLNAEIITGGEVDLQNRYVAPTVLHKVDPHATVMQDEIFGPILPLIEFKDIHEAIHFVNERPKPLALYIYSQSESNISAILKETSSGGVCVNDSIIHLANPHLPFGGVGPSGIGSYHGVHGFRAFSHEKAVLRQSWLGILLRVTYPPYTGLKMKILNKLIQWKL</sequence>
<evidence type="ECO:0000256" key="3">
    <source>
        <dbReference type="ARBA" id="ARBA00023027"/>
    </source>
</evidence>
<keyword evidence="9" id="KW-1185">Reference proteome</keyword>
<evidence type="ECO:0000256" key="2">
    <source>
        <dbReference type="ARBA" id="ARBA00023002"/>
    </source>
</evidence>
<reference evidence="8" key="1">
    <citation type="submission" date="2022-03" db="EMBL/GenBank/DDBJ databases">
        <title>Genome Identification and Characterization of new species Bdellovibrio reynosense LBG001 sp. nov. from a Mexico soil sample.</title>
        <authorList>
            <person name="Camilli A."/>
            <person name="Ajao Y."/>
            <person name="Guo X."/>
        </authorList>
    </citation>
    <scope>NUCLEOTIDE SEQUENCE</scope>
    <source>
        <strain evidence="8">LBG001</strain>
    </source>
</reference>
<keyword evidence="2 4" id="KW-0560">Oxidoreductase</keyword>
<evidence type="ECO:0000256" key="4">
    <source>
        <dbReference type="PIRNR" id="PIRNR036492"/>
    </source>
</evidence>
<dbReference type="PROSITE" id="PS00070">
    <property type="entry name" value="ALDEHYDE_DEHYDR_CYS"/>
    <property type="match status" value="1"/>
</dbReference>
<evidence type="ECO:0000313" key="9">
    <source>
        <dbReference type="Proteomes" id="UP000830116"/>
    </source>
</evidence>
<dbReference type="InterPro" id="IPR015590">
    <property type="entry name" value="Aldehyde_DH_dom"/>
</dbReference>
<proteinExistence type="inferred from homology"/>
<dbReference type="InterPro" id="IPR016160">
    <property type="entry name" value="Ald_DH_CS_CYS"/>
</dbReference>
<organism evidence="8 9">
    <name type="scientific">Bdellovibrio reynosensis</name>
    <dbReference type="NCBI Taxonomy" id="2835041"/>
    <lineage>
        <taxon>Bacteria</taxon>
        <taxon>Pseudomonadati</taxon>
        <taxon>Bdellovibrionota</taxon>
        <taxon>Bdellovibrionia</taxon>
        <taxon>Bdellovibrionales</taxon>
        <taxon>Pseudobdellovibrionaceae</taxon>
        <taxon>Bdellovibrio</taxon>
    </lineage>
</organism>
<dbReference type="CDD" id="cd07134">
    <property type="entry name" value="ALDH_AlkH-like"/>
    <property type="match status" value="1"/>
</dbReference>
<dbReference type="InterPro" id="IPR029510">
    <property type="entry name" value="Ald_DH_CS_GLU"/>
</dbReference>
<dbReference type="PANTHER" id="PTHR43570:SF20">
    <property type="entry name" value="ALDEHYDE DEHYDROGENASE ALDX-RELATED"/>
    <property type="match status" value="1"/>
</dbReference>
<accession>A0ABY4CDI4</accession>
<evidence type="ECO:0000256" key="5">
    <source>
        <dbReference type="PROSITE-ProRule" id="PRU10007"/>
    </source>
</evidence>
<comment type="similarity">
    <text evidence="1 4 6">Belongs to the aldehyde dehydrogenase family.</text>
</comment>
<evidence type="ECO:0000256" key="6">
    <source>
        <dbReference type="RuleBase" id="RU003345"/>
    </source>
</evidence>